<protein>
    <submittedName>
        <fullName evidence="2">Uncharacterized protein</fullName>
    </submittedName>
</protein>
<feature type="compositionally biased region" description="Polar residues" evidence="1">
    <location>
        <begin position="48"/>
        <end position="59"/>
    </location>
</feature>
<feature type="region of interest" description="Disordered" evidence="1">
    <location>
        <begin position="44"/>
        <end position="77"/>
    </location>
</feature>
<reference evidence="2" key="1">
    <citation type="submission" date="2021-12" db="EMBL/GenBank/DDBJ databases">
        <authorList>
            <person name="King R."/>
        </authorList>
    </citation>
    <scope>NUCLEOTIDE SEQUENCE</scope>
</reference>
<feature type="region of interest" description="Disordered" evidence="1">
    <location>
        <begin position="245"/>
        <end position="282"/>
    </location>
</feature>
<dbReference type="AlphaFoldDB" id="A0A9N9R7A9"/>
<reference evidence="2" key="2">
    <citation type="submission" date="2022-10" db="EMBL/GenBank/DDBJ databases">
        <authorList>
            <consortium name="ENA_rothamsted_submissions"/>
            <consortium name="culmorum"/>
            <person name="King R."/>
        </authorList>
    </citation>
    <scope>NUCLEOTIDE SEQUENCE</scope>
</reference>
<feature type="region of interest" description="Disordered" evidence="1">
    <location>
        <begin position="1"/>
        <end position="28"/>
    </location>
</feature>
<proteinExistence type="predicted"/>
<evidence type="ECO:0000313" key="3">
    <source>
        <dbReference type="Proteomes" id="UP001153714"/>
    </source>
</evidence>
<feature type="compositionally biased region" description="Basic and acidic residues" evidence="1">
    <location>
        <begin position="60"/>
        <end position="74"/>
    </location>
</feature>
<accession>A0A9N9R7A9</accession>
<evidence type="ECO:0000256" key="1">
    <source>
        <dbReference type="SAM" id="MobiDB-lite"/>
    </source>
</evidence>
<dbReference type="OrthoDB" id="6162705at2759"/>
<organism evidence="2 3">
    <name type="scientific">Diatraea saccharalis</name>
    <name type="common">sugarcane borer</name>
    <dbReference type="NCBI Taxonomy" id="40085"/>
    <lineage>
        <taxon>Eukaryota</taxon>
        <taxon>Metazoa</taxon>
        <taxon>Ecdysozoa</taxon>
        <taxon>Arthropoda</taxon>
        <taxon>Hexapoda</taxon>
        <taxon>Insecta</taxon>
        <taxon>Pterygota</taxon>
        <taxon>Neoptera</taxon>
        <taxon>Endopterygota</taxon>
        <taxon>Lepidoptera</taxon>
        <taxon>Glossata</taxon>
        <taxon>Ditrysia</taxon>
        <taxon>Pyraloidea</taxon>
        <taxon>Crambidae</taxon>
        <taxon>Crambinae</taxon>
        <taxon>Diatraea</taxon>
    </lineage>
</organism>
<sequence>MNISESVEESSSKRQENGDASCSSERPHKKARFAWQVKGKYHLKNESSDSSMPTMSLMSETDKDGPSSDSKDCTNKSFVGNTEQNLEILGDYLLKQDFTDFNSPTTNTDISLFTSSPRLNADVVHYPKYVCSFNSNNRSSSTFDITNNAEFVAVPMSMIVSQSYREDECISRWQSRQIAKGFVDNMINRVIDSWTHAPLPPHMDISRLAALDAAEFVNNLPEPYSRRRLNDSIENEGILMAISAHGLQNTSNSSSNNDSEDKEETSSTTNNNDLAFLSPPSSPVYSDEVLTIESNNKKLDTNESPLSDLLWPCDDIIQKDNDEDQLTFFPDNSNSYHFAASDNINTSFEKFEAVENVSSSHFDFMDAAVSFAIQNKGLTTFGTDYG</sequence>
<evidence type="ECO:0000313" key="2">
    <source>
        <dbReference type="EMBL" id="CAG9790961.1"/>
    </source>
</evidence>
<dbReference type="EMBL" id="OU893334">
    <property type="protein sequence ID" value="CAG9790961.1"/>
    <property type="molecule type" value="Genomic_DNA"/>
</dbReference>
<keyword evidence="3" id="KW-1185">Reference proteome</keyword>
<name>A0A9N9R7A9_9NEOP</name>
<dbReference type="Proteomes" id="UP001153714">
    <property type="component" value="Chromosome 3"/>
</dbReference>
<gene>
    <name evidence="2" type="ORF">DIATSA_LOCUS8604</name>
</gene>